<feature type="non-terminal residue" evidence="1">
    <location>
        <position position="165"/>
    </location>
</feature>
<dbReference type="EMBL" id="BKCJ011336846">
    <property type="protein sequence ID" value="GFD22392.1"/>
    <property type="molecule type" value="Genomic_DNA"/>
</dbReference>
<organism evidence="1">
    <name type="scientific">Tanacetum cinerariifolium</name>
    <name type="common">Dalmatian daisy</name>
    <name type="synonym">Chrysanthemum cinerariifolium</name>
    <dbReference type="NCBI Taxonomy" id="118510"/>
    <lineage>
        <taxon>Eukaryota</taxon>
        <taxon>Viridiplantae</taxon>
        <taxon>Streptophyta</taxon>
        <taxon>Embryophyta</taxon>
        <taxon>Tracheophyta</taxon>
        <taxon>Spermatophyta</taxon>
        <taxon>Magnoliopsida</taxon>
        <taxon>eudicotyledons</taxon>
        <taxon>Gunneridae</taxon>
        <taxon>Pentapetalae</taxon>
        <taxon>asterids</taxon>
        <taxon>campanulids</taxon>
        <taxon>Asterales</taxon>
        <taxon>Asteraceae</taxon>
        <taxon>Asteroideae</taxon>
        <taxon>Anthemideae</taxon>
        <taxon>Anthemidinae</taxon>
        <taxon>Tanacetum</taxon>
    </lineage>
</organism>
<sequence length="165" mass="17769">PPRLPILPATTKPGRRGAGAGLALYLFHAQKPSSYDEHANFFEWSARSLFPGWATGSIGGPRLLGGPRPRASIQILKGEPARQLAGDKGSNGVAVITTKANENTQAVIEFNQLVQRSLPPHREEVTTSGELPANMVFYVDGQQVNKATMDEIAPANMLESINILK</sequence>
<comment type="caution">
    <text evidence="1">The sequence shown here is derived from an EMBL/GenBank/DDBJ whole genome shotgun (WGS) entry which is preliminary data.</text>
</comment>
<dbReference type="AlphaFoldDB" id="A0A699UH52"/>
<reference evidence="1" key="1">
    <citation type="journal article" date="2019" name="Sci. Rep.">
        <title>Draft genome of Tanacetum cinerariifolium, the natural source of mosquito coil.</title>
        <authorList>
            <person name="Yamashiro T."/>
            <person name="Shiraishi A."/>
            <person name="Satake H."/>
            <person name="Nakayama K."/>
        </authorList>
    </citation>
    <scope>NUCLEOTIDE SEQUENCE</scope>
</reference>
<proteinExistence type="predicted"/>
<name>A0A699UH52_TANCI</name>
<feature type="non-terminal residue" evidence="1">
    <location>
        <position position="1"/>
    </location>
</feature>
<protein>
    <submittedName>
        <fullName evidence="1">Uncharacterized protein</fullName>
    </submittedName>
</protein>
<gene>
    <name evidence="1" type="ORF">Tci_894361</name>
</gene>
<accession>A0A699UH52</accession>
<evidence type="ECO:0000313" key="1">
    <source>
        <dbReference type="EMBL" id="GFD22392.1"/>
    </source>
</evidence>